<sequence length="477" mass="52031">MVTEFSRTSPRLEFLMSALPRLATALRHSLVTTLVVGLVAVVAITVTTSSARLTASTTANPITPGNFTGYGFDQCEAPSQAAMTAWRKSSPFRAAGIYISGSLRFCQKQTNLTPTWVRTQLAAGWRLLPIHLGAQASCTTRDRYQKNRISADPADTYAKARSQGRAEARIAVAAAQRLGIVPRSTLYYDLEAFNPKIASCKASSLWFLGAWTNQIHQLGYVSGVYSSAASGMKILDDARVTPGNKVALPDQIWIADWNDKADTNSTYIRSDGWPGARIHQYQGGHNEKWGGVTINIDRNYLDLRGQASTPPPISTPEGSKLYDAKCTTASINRWTYRYATPTRRPGMVVPLQCLLKQRGLYTWPVTGKWNSMTTKAVASWQKRVKHPVRKGFTRADWVSLLSAGNSGTTLKPGVRGADVIRAQRTLNAGGPGLIKITGIYDASTQKAARAYQIANGIKPTEGIIAKVTWGAFSKGTW</sequence>
<feature type="transmembrane region" description="Helical" evidence="1">
    <location>
        <begin position="25"/>
        <end position="46"/>
    </location>
</feature>
<dbReference type="SUPFAM" id="SSF47090">
    <property type="entry name" value="PGBD-like"/>
    <property type="match status" value="2"/>
</dbReference>
<dbReference type="SUPFAM" id="SSF51445">
    <property type="entry name" value="(Trans)glycosidases"/>
    <property type="match status" value="1"/>
</dbReference>
<dbReference type="Gene3D" id="3.20.20.80">
    <property type="entry name" value="Glycosidases"/>
    <property type="match status" value="1"/>
</dbReference>
<evidence type="ECO:0000313" key="5">
    <source>
        <dbReference type="Proteomes" id="UP000267128"/>
    </source>
</evidence>
<keyword evidence="5" id="KW-1185">Reference proteome</keyword>
<dbReference type="InterPro" id="IPR015020">
    <property type="entry name" value="Rv2525c-like_Glyco_Hydro-like"/>
</dbReference>
<reference evidence="4 5" key="1">
    <citation type="submission" date="2018-11" db="EMBL/GenBank/DDBJ databases">
        <authorList>
            <person name="Li F."/>
        </authorList>
    </citation>
    <scope>NUCLEOTIDE SEQUENCE [LARGE SCALE GENOMIC DNA]</scope>
    <source>
        <strain evidence="4 5">Gsoil 097</strain>
    </source>
</reference>
<dbReference type="Proteomes" id="UP000267128">
    <property type="component" value="Unassembled WGS sequence"/>
</dbReference>
<dbReference type="Pfam" id="PF01471">
    <property type="entry name" value="PG_binding_1"/>
    <property type="match status" value="1"/>
</dbReference>
<dbReference type="InterPro" id="IPR036365">
    <property type="entry name" value="PGBD-like_sf"/>
</dbReference>
<feature type="domain" description="Peptidoglycan binding-like" evidence="2">
    <location>
        <begin position="415"/>
        <end position="470"/>
    </location>
</feature>
<evidence type="ECO:0000256" key="1">
    <source>
        <dbReference type="SAM" id="Phobius"/>
    </source>
</evidence>
<dbReference type="InterPro" id="IPR002477">
    <property type="entry name" value="Peptidoglycan-bd-like"/>
</dbReference>
<evidence type="ECO:0000313" key="4">
    <source>
        <dbReference type="EMBL" id="RNL60419.1"/>
    </source>
</evidence>
<evidence type="ECO:0000259" key="3">
    <source>
        <dbReference type="Pfam" id="PF08924"/>
    </source>
</evidence>
<comment type="caution">
    <text evidence="4">The sequence shown here is derived from an EMBL/GenBank/DDBJ whole genome shotgun (WGS) entry which is preliminary data.</text>
</comment>
<proteinExistence type="predicted"/>
<gene>
    <name evidence="4" type="ORF">EFK50_18970</name>
</gene>
<dbReference type="Pfam" id="PF08924">
    <property type="entry name" value="Rv2525c_GlyHyd-like"/>
    <property type="match status" value="1"/>
</dbReference>
<dbReference type="Gene3D" id="1.10.101.10">
    <property type="entry name" value="PGBD-like superfamily/PGBD"/>
    <property type="match status" value="1"/>
</dbReference>
<protein>
    <submittedName>
        <fullName evidence="4">DUF1906 domain-containing protein</fullName>
    </submittedName>
</protein>
<dbReference type="OrthoDB" id="5171321at2"/>
<keyword evidence="1" id="KW-0472">Membrane</keyword>
<keyword evidence="1" id="KW-1133">Transmembrane helix</keyword>
<dbReference type="InterPro" id="IPR036366">
    <property type="entry name" value="PGBDSf"/>
</dbReference>
<organism evidence="4 5">
    <name type="scientific">Nocardioides marmoriginsengisoli</name>
    <dbReference type="NCBI Taxonomy" id="661483"/>
    <lineage>
        <taxon>Bacteria</taxon>
        <taxon>Bacillati</taxon>
        <taxon>Actinomycetota</taxon>
        <taxon>Actinomycetes</taxon>
        <taxon>Propionibacteriales</taxon>
        <taxon>Nocardioidaceae</taxon>
        <taxon>Nocardioides</taxon>
    </lineage>
</organism>
<accession>A0A3N0CAS3</accession>
<evidence type="ECO:0000259" key="2">
    <source>
        <dbReference type="Pfam" id="PF01471"/>
    </source>
</evidence>
<dbReference type="EMBL" id="RJSE01000009">
    <property type="protein sequence ID" value="RNL60419.1"/>
    <property type="molecule type" value="Genomic_DNA"/>
</dbReference>
<dbReference type="InterPro" id="IPR017853">
    <property type="entry name" value="GH"/>
</dbReference>
<dbReference type="AlphaFoldDB" id="A0A3N0CAS3"/>
<feature type="domain" description="Rv2525c-like glycoside hydrolase-like" evidence="3">
    <location>
        <begin position="85"/>
        <end position="300"/>
    </location>
</feature>
<keyword evidence="1" id="KW-0812">Transmembrane</keyword>
<name>A0A3N0CAS3_9ACTN</name>